<feature type="transmembrane region" description="Helical" evidence="7">
    <location>
        <begin position="207"/>
        <end position="226"/>
    </location>
</feature>
<feature type="transmembrane region" description="Helical" evidence="7">
    <location>
        <begin position="122"/>
        <end position="144"/>
    </location>
</feature>
<keyword evidence="4 7" id="KW-0812">Transmembrane</keyword>
<evidence type="ECO:0000256" key="3">
    <source>
        <dbReference type="ARBA" id="ARBA00022475"/>
    </source>
</evidence>
<dbReference type="Proteomes" id="UP000516117">
    <property type="component" value="Chromosome"/>
</dbReference>
<feature type="transmembrane region" description="Helical" evidence="7">
    <location>
        <begin position="69"/>
        <end position="87"/>
    </location>
</feature>
<protein>
    <submittedName>
        <fullName evidence="9">DMT family transporter</fullName>
    </submittedName>
</protein>
<evidence type="ECO:0000256" key="1">
    <source>
        <dbReference type="ARBA" id="ARBA00004651"/>
    </source>
</evidence>
<evidence type="ECO:0000256" key="5">
    <source>
        <dbReference type="ARBA" id="ARBA00022989"/>
    </source>
</evidence>
<evidence type="ECO:0000313" key="10">
    <source>
        <dbReference type="Proteomes" id="UP000516117"/>
    </source>
</evidence>
<comment type="similarity">
    <text evidence="2">Belongs to the EamA transporter family.</text>
</comment>
<feature type="transmembrane region" description="Helical" evidence="7">
    <location>
        <begin position="7"/>
        <end position="27"/>
    </location>
</feature>
<dbReference type="InterPro" id="IPR037185">
    <property type="entry name" value="EmrE-like"/>
</dbReference>
<feature type="transmembrane region" description="Helical" evidence="7">
    <location>
        <begin position="238"/>
        <end position="256"/>
    </location>
</feature>
<dbReference type="KEGG" id="tdf:H9L22_16545"/>
<feature type="transmembrane region" description="Helical" evidence="7">
    <location>
        <begin position="39"/>
        <end position="57"/>
    </location>
</feature>
<feature type="domain" description="EamA" evidence="8">
    <location>
        <begin position="147"/>
        <end position="278"/>
    </location>
</feature>
<feature type="transmembrane region" description="Helical" evidence="7">
    <location>
        <begin position="150"/>
        <end position="166"/>
    </location>
</feature>
<reference evidence="9 10" key="1">
    <citation type="submission" date="2020-08" db="EMBL/GenBank/DDBJ databases">
        <title>Genome sequence of Tessaracoccus defluvii JCM 17540T.</title>
        <authorList>
            <person name="Hyun D.-W."/>
            <person name="Bae J.-W."/>
        </authorList>
    </citation>
    <scope>NUCLEOTIDE SEQUENCE [LARGE SCALE GENOMIC DNA]</scope>
    <source>
        <strain evidence="9 10">JCM 17540</strain>
    </source>
</reference>
<name>A0A7H0H5B3_9ACTN</name>
<organism evidence="9 10">
    <name type="scientific">Tessaracoccus defluvii</name>
    <dbReference type="NCBI Taxonomy" id="1285901"/>
    <lineage>
        <taxon>Bacteria</taxon>
        <taxon>Bacillati</taxon>
        <taxon>Actinomycetota</taxon>
        <taxon>Actinomycetes</taxon>
        <taxon>Propionibacteriales</taxon>
        <taxon>Propionibacteriaceae</taxon>
        <taxon>Tessaracoccus</taxon>
    </lineage>
</organism>
<keyword evidence="6 7" id="KW-0472">Membrane</keyword>
<sequence length="299" mass="31155">MGVSRSTLATFGILLVTAIWGSTFFVIKDAVSLVDPIDFLAVRFAIGAAVPALIFLPRLRRLTWRQWRTGLGLGGLYGFAQIAQTVGLQHTAASVSGFITGTYVVITPLLMWVAFRARLTRATWLAVLLAVLGLGVLSLTGLGGTGLGEALTLLGAALYALHIILLDRSSRSMDAVSLAIVQLIGVAVVCGILGLPGGYSIPAEPTVWGAIAYTAIVAGIVTMLLQTLAQRHLSPTRVALLMTFEPVFASAFAVAFGGESVTARLVIGGALILTATLVGIRAGQAQPADEDQAWGRSSG</sequence>
<dbReference type="AlphaFoldDB" id="A0A7H0H5B3"/>
<proteinExistence type="inferred from homology"/>
<feature type="domain" description="EamA" evidence="8">
    <location>
        <begin position="11"/>
        <end position="138"/>
    </location>
</feature>
<evidence type="ECO:0000259" key="8">
    <source>
        <dbReference type="Pfam" id="PF00892"/>
    </source>
</evidence>
<feature type="transmembrane region" description="Helical" evidence="7">
    <location>
        <begin position="93"/>
        <end position="115"/>
    </location>
</feature>
<dbReference type="GO" id="GO:0005886">
    <property type="term" value="C:plasma membrane"/>
    <property type="evidence" value="ECO:0007669"/>
    <property type="project" value="UniProtKB-SubCell"/>
</dbReference>
<dbReference type="PANTHER" id="PTHR42920:SF5">
    <property type="entry name" value="EAMA DOMAIN-CONTAINING PROTEIN"/>
    <property type="match status" value="1"/>
</dbReference>
<comment type="subcellular location">
    <subcellularLocation>
        <location evidence="1">Cell membrane</location>
        <topology evidence="1">Multi-pass membrane protein</topology>
    </subcellularLocation>
</comment>
<keyword evidence="5 7" id="KW-1133">Transmembrane helix</keyword>
<accession>A0A7H0H5B3</accession>
<evidence type="ECO:0000256" key="4">
    <source>
        <dbReference type="ARBA" id="ARBA00022692"/>
    </source>
</evidence>
<dbReference type="Pfam" id="PF00892">
    <property type="entry name" value="EamA"/>
    <property type="match status" value="2"/>
</dbReference>
<feature type="transmembrane region" description="Helical" evidence="7">
    <location>
        <begin position="262"/>
        <end position="280"/>
    </location>
</feature>
<evidence type="ECO:0000256" key="2">
    <source>
        <dbReference type="ARBA" id="ARBA00007362"/>
    </source>
</evidence>
<dbReference type="PANTHER" id="PTHR42920">
    <property type="entry name" value="OS03G0707200 PROTEIN-RELATED"/>
    <property type="match status" value="1"/>
</dbReference>
<dbReference type="SUPFAM" id="SSF103481">
    <property type="entry name" value="Multidrug resistance efflux transporter EmrE"/>
    <property type="match status" value="2"/>
</dbReference>
<evidence type="ECO:0000256" key="6">
    <source>
        <dbReference type="ARBA" id="ARBA00023136"/>
    </source>
</evidence>
<dbReference type="InterPro" id="IPR051258">
    <property type="entry name" value="Diverse_Substrate_Transporter"/>
</dbReference>
<feature type="transmembrane region" description="Helical" evidence="7">
    <location>
        <begin position="178"/>
        <end position="201"/>
    </location>
</feature>
<gene>
    <name evidence="9" type="ORF">H9L22_16545</name>
</gene>
<dbReference type="EMBL" id="CP060789">
    <property type="protein sequence ID" value="QNP55729.1"/>
    <property type="molecule type" value="Genomic_DNA"/>
</dbReference>
<keyword evidence="10" id="KW-1185">Reference proteome</keyword>
<evidence type="ECO:0000313" key="9">
    <source>
        <dbReference type="EMBL" id="QNP55729.1"/>
    </source>
</evidence>
<dbReference type="InterPro" id="IPR000620">
    <property type="entry name" value="EamA_dom"/>
</dbReference>
<evidence type="ECO:0000256" key="7">
    <source>
        <dbReference type="SAM" id="Phobius"/>
    </source>
</evidence>
<keyword evidence="3" id="KW-1003">Cell membrane</keyword>